<feature type="compositionally biased region" description="Polar residues" evidence="1">
    <location>
        <begin position="1"/>
        <end position="15"/>
    </location>
</feature>
<keyword evidence="2" id="KW-1133">Transmembrane helix</keyword>
<dbReference type="RefSeq" id="WP_194027623.1">
    <property type="nucleotide sequence ID" value="NZ_JADEWZ010000002.1"/>
</dbReference>
<protein>
    <submittedName>
        <fullName evidence="3">Uncharacterized protein</fullName>
    </submittedName>
</protein>
<accession>A0A8J7AMF6</accession>
<feature type="compositionally biased region" description="Basic residues" evidence="1">
    <location>
        <begin position="60"/>
        <end position="69"/>
    </location>
</feature>
<dbReference type="EMBL" id="JADEWZ010000002">
    <property type="protein sequence ID" value="MBE9114528.1"/>
    <property type="molecule type" value="Genomic_DNA"/>
</dbReference>
<feature type="compositionally biased region" description="Polar residues" evidence="1">
    <location>
        <begin position="82"/>
        <end position="92"/>
    </location>
</feature>
<keyword evidence="2" id="KW-0812">Transmembrane</keyword>
<dbReference type="AlphaFoldDB" id="A0A8J7AMF6"/>
<comment type="caution">
    <text evidence="3">The sequence shown here is derived from an EMBL/GenBank/DDBJ whole genome shotgun (WGS) entry which is preliminary data.</text>
</comment>
<gene>
    <name evidence="3" type="ORF">IQ249_01340</name>
</gene>
<feature type="transmembrane region" description="Helical" evidence="2">
    <location>
        <begin position="144"/>
        <end position="163"/>
    </location>
</feature>
<organism evidence="3 4">
    <name type="scientific">Lusitaniella coriacea LEGE 07157</name>
    <dbReference type="NCBI Taxonomy" id="945747"/>
    <lineage>
        <taxon>Bacteria</taxon>
        <taxon>Bacillati</taxon>
        <taxon>Cyanobacteriota</taxon>
        <taxon>Cyanophyceae</taxon>
        <taxon>Spirulinales</taxon>
        <taxon>Lusitaniellaceae</taxon>
        <taxon>Lusitaniella</taxon>
    </lineage>
</organism>
<proteinExistence type="predicted"/>
<name>A0A8J7AMF6_9CYAN</name>
<evidence type="ECO:0000313" key="4">
    <source>
        <dbReference type="Proteomes" id="UP000654482"/>
    </source>
</evidence>
<sequence length="184" mass="21497">MSKNSNSTNPPYSEQWSDDLEPPTHPYSQIPVQHIPPDLEASPPAQPTADPPSNSSPFYHLKRSKKTKKANSQPPQLPFQDRYNTPQTQHLSPSERPQYIPVQQYLEELENHLYEMEDRLTRRIYWLQRRLATTEDKIDTQRKFLFGLIIVILGFFYFAFIRVPKVENVPEVNPTQQNVQPQPS</sequence>
<reference evidence="3" key="1">
    <citation type="submission" date="2020-10" db="EMBL/GenBank/DDBJ databases">
        <authorList>
            <person name="Castelo-Branco R."/>
            <person name="Eusebio N."/>
            <person name="Adriana R."/>
            <person name="Vieira A."/>
            <person name="Brugerolle De Fraissinette N."/>
            <person name="Rezende De Castro R."/>
            <person name="Schneider M.P."/>
            <person name="Vasconcelos V."/>
            <person name="Leao P.N."/>
        </authorList>
    </citation>
    <scope>NUCLEOTIDE SEQUENCE</scope>
    <source>
        <strain evidence="3">LEGE 07157</strain>
    </source>
</reference>
<keyword evidence="4" id="KW-1185">Reference proteome</keyword>
<evidence type="ECO:0000256" key="2">
    <source>
        <dbReference type="SAM" id="Phobius"/>
    </source>
</evidence>
<evidence type="ECO:0000313" key="3">
    <source>
        <dbReference type="EMBL" id="MBE9114528.1"/>
    </source>
</evidence>
<dbReference type="Proteomes" id="UP000654482">
    <property type="component" value="Unassembled WGS sequence"/>
</dbReference>
<keyword evidence="2" id="KW-0472">Membrane</keyword>
<feature type="region of interest" description="Disordered" evidence="1">
    <location>
        <begin position="1"/>
        <end position="99"/>
    </location>
</feature>
<evidence type="ECO:0000256" key="1">
    <source>
        <dbReference type="SAM" id="MobiDB-lite"/>
    </source>
</evidence>